<keyword evidence="2" id="KW-0472">Membrane</keyword>
<organism evidence="4 5">
    <name type="scientific">Desulfuromonas thiophila</name>
    <dbReference type="NCBI Taxonomy" id="57664"/>
    <lineage>
        <taxon>Bacteria</taxon>
        <taxon>Pseudomonadati</taxon>
        <taxon>Thermodesulfobacteriota</taxon>
        <taxon>Desulfuromonadia</taxon>
        <taxon>Desulfuromonadales</taxon>
        <taxon>Desulfuromonadaceae</taxon>
        <taxon>Desulfuromonas</taxon>
    </lineage>
</organism>
<sequence>MSEQDDFTGRSDATLMIDGAAVRRLREQRNLTQLYVAKVVGVTTDTISRWENNRYPSIRRQNAERLAEALEVAVEQILQDGPVAPDADGAASAGRLPFWRRRPLLLGLLLTAGLVGLLWAFWPGTAATLRAQRLLPSYAAPATRIPVQLVIEGSSARAVVRETLPPGWQLIAADPAPDSVDAASGLLRWMIRLENAPVVLHYLVQVAAGPAHSPQPFVGELVMQGASKARRQLVLGADQLVVSPLHWADLNGDGHINDDEMLAASEIIEQAPALPLDFAAIEALWSAGAYHWDAQQAAFAPGPPPQQAVEKLPAEPMDGRR</sequence>
<dbReference type="PROSITE" id="PS00018">
    <property type="entry name" value="EF_HAND_1"/>
    <property type="match status" value="1"/>
</dbReference>
<evidence type="ECO:0000259" key="3">
    <source>
        <dbReference type="PROSITE" id="PS50943"/>
    </source>
</evidence>
<dbReference type="OrthoDB" id="5395007at2"/>
<dbReference type="Gene3D" id="1.10.260.40">
    <property type="entry name" value="lambda repressor-like DNA-binding domains"/>
    <property type="match status" value="1"/>
</dbReference>
<dbReference type="PROSITE" id="PS50943">
    <property type="entry name" value="HTH_CROC1"/>
    <property type="match status" value="1"/>
</dbReference>
<dbReference type="InterPro" id="IPR018247">
    <property type="entry name" value="EF_Hand_1_Ca_BS"/>
</dbReference>
<dbReference type="GO" id="GO:0003677">
    <property type="term" value="F:DNA binding"/>
    <property type="evidence" value="ECO:0007669"/>
    <property type="project" value="InterPro"/>
</dbReference>
<evidence type="ECO:0000313" key="4">
    <source>
        <dbReference type="EMBL" id="SDE54032.1"/>
    </source>
</evidence>
<evidence type="ECO:0000256" key="1">
    <source>
        <dbReference type="SAM" id="MobiDB-lite"/>
    </source>
</evidence>
<feature type="domain" description="HTH cro/C1-type" evidence="3">
    <location>
        <begin position="22"/>
        <end position="77"/>
    </location>
</feature>
<evidence type="ECO:0000313" key="5">
    <source>
        <dbReference type="Proteomes" id="UP000243205"/>
    </source>
</evidence>
<dbReference type="SUPFAM" id="SSF47413">
    <property type="entry name" value="lambda repressor-like DNA-binding domains"/>
    <property type="match status" value="1"/>
</dbReference>
<dbReference type="CDD" id="cd00093">
    <property type="entry name" value="HTH_XRE"/>
    <property type="match status" value="1"/>
</dbReference>
<keyword evidence="2" id="KW-0812">Transmembrane</keyword>
<dbReference type="Proteomes" id="UP000243205">
    <property type="component" value="Unassembled WGS sequence"/>
</dbReference>
<feature type="region of interest" description="Disordered" evidence="1">
    <location>
        <begin position="297"/>
        <end position="321"/>
    </location>
</feature>
<evidence type="ECO:0000256" key="2">
    <source>
        <dbReference type="SAM" id="Phobius"/>
    </source>
</evidence>
<accession>A0A1G7DRG2</accession>
<dbReference type="AlphaFoldDB" id="A0A1G7DRG2"/>
<keyword evidence="2" id="KW-1133">Transmembrane helix</keyword>
<proteinExistence type="predicted"/>
<dbReference type="STRING" id="57664.SAMN05661003_11520"/>
<dbReference type="InterPro" id="IPR001387">
    <property type="entry name" value="Cro/C1-type_HTH"/>
</dbReference>
<dbReference type="SMART" id="SM00530">
    <property type="entry name" value="HTH_XRE"/>
    <property type="match status" value="1"/>
</dbReference>
<dbReference type="InterPro" id="IPR010982">
    <property type="entry name" value="Lambda_DNA-bd_dom_sf"/>
</dbReference>
<reference evidence="5" key="1">
    <citation type="submission" date="2016-10" db="EMBL/GenBank/DDBJ databases">
        <authorList>
            <person name="Varghese N."/>
            <person name="Submissions S."/>
        </authorList>
    </citation>
    <scope>NUCLEOTIDE SEQUENCE [LARGE SCALE GENOMIC DNA]</scope>
    <source>
        <strain evidence="5">DSM 8987</strain>
    </source>
</reference>
<keyword evidence="5" id="KW-1185">Reference proteome</keyword>
<gene>
    <name evidence="4" type="ORF">SAMN05661003_11520</name>
</gene>
<name>A0A1G7DRG2_9BACT</name>
<dbReference type="RefSeq" id="WP_092079710.1">
    <property type="nucleotide sequence ID" value="NZ_FNAQ01000015.1"/>
</dbReference>
<dbReference type="Pfam" id="PF01381">
    <property type="entry name" value="HTH_3"/>
    <property type="match status" value="1"/>
</dbReference>
<feature type="transmembrane region" description="Helical" evidence="2">
    <location>
        <begin position="104"/>
        <end position="122"/>
    </location>
</feature>
<dbReference type="EMBL" id="FNAQ01000015">
    <property type="protein sequence ID" value="SDE54032.1"/>
    <property type="molecule type" value="Genomic_DNA"/>
</dbReference>
<protein>
    <submittedName>
        <fullName evidence="4">Helix-turn-helix</fullName>
    </submittedName>
</protein>